<feature type="region of interest" description="Disordered" evidence="8">
    <location>
        <begin position="215"/>
        <end position="234"/>
    </location>
</feature>
<dbReference type="AlphaFoldDB" id="A0A0L6UNY8"/>
<dbReference type="GO" id="GO:0000209">
    <property type="term" value="P:protein polyubiquitination"/>
    <property type="evidence" value="ECO:0007669"/>
    <property type="project" value="TreeGrafter"/>
</dbReference>
<dbReference type="OrthoDB" id="8068875at2759"/>
<dbReference type="InterPro" id="IPR035983">
    <property type="entry name" value="Hect_E3_ubiquitin_ligase"/>
</dbReference>
<reference evidence="10 11" key="1">
    <citation type="submission" date="2015-08" db="EMBL/GenBank/DDBJ databases">
        <title>Next Generation Sequencing and Analysis of the Genome of Puccinia sorghi L Schw, the Causal Agent of Maize Common Rust.</title>
        <authorList>
            <person name="Rochi L."/>
            <person name="Burguener G."/>
            <person name="Darino M."/>
            <person name="Turjanski A."/>
            <person name="Kreff E."/>
            <person name="Dieguez M.J."/>
            <person name="Sacco F."/>
        </authorList>
    </citation>
    <scope>NUCLEOTIDE SEQUENCE [LARGE SCALE GENOMIC DNA]</scope>
    <source>
        <strain evidence="10 11">RO10H11247</strain>
    </source>
</reference>
<feature type="non-terminal residue" evidence="10">
    <location>
        <position position="1"/>
    </location>
</feature>
<evidence type="ECO:0000256" key="5">
    <source>
        <dbReference type="ARBA" id="ARBA00022786"/>
    </source>
</evidence>
<dbReference type="PANTHER" id="PTHR11254:SF67">
    <property type="entry name" value="E3 UBIQUITIN-PROTEIN LIGASE HUWE1"/>
    <property type="match status" value="1"/>
</dbReference>
<evidence type="ECO:0000313" key="11">
    <source>
        <dbReference type="Proteomes" id="UP000037035"/>
    </source>
</evidence>
<evidence type="ECO:0000256" key="2">
    <source>
        <dbReference type="ARBA" id="ARBA00004906"/>
    </source>
</evidence>
<evidence type="ECO:0000256" key="8">
    <source>
        <dbReference type="SAM" id="MobiDB-lite"/>
    </source>
</evidence>
<keyword evidence="5 7" id="KW-0833">Ubl conjugation pathway</keyword>
<protein>
    <recommendedName>
        <fullName evidence="3">HECT-type E3 ubiquitin transferase</fullName>
        <ecNumber evidence="3">2.3.2.26</ecNumber>
    </recommendedName>
</protein>
<evidence type="ECO:0000256" key="7">
    <source>
        <dbReference type="PROSITE-ProRule" id="PRU00104"/>
    </source>
</evidence>
<gene>
    <name evidence="10" type="ORF">VP01_4520g1</name>
</gene>
<dbReference type="VEuPathDB" id="FungiDB:VP01_4520g1"/>
<comment type="similarity">
    <text evidence="6">Belongs to the UPL family. TOM1/PTR1 subfamily.</text>
</comment>
<comment type="caution">
    <text evidence="10">The sequence shown here is derived from an EMBL/GenBank/DDBJ whole genome shotgun (WGS) entry which is preliminary data.</text>
</comment>
<feature type="domain" description="HECT" evidence="9">
    <location>
        <begin position="459"/>
        <end position="564"/>
    </location>
</feature>
<dbReference type="PANTHER" id="PTHR11254">
    <property type="entry name" value="HECT DOMAIN UBIQUITIN-PROTEIN LIGASE"/>
    <property type="match status" value="1"/>
</dbReference>
<evidence type="ECO:0000259" key="9">
    <source>
        <dbReference type="PROSITE" id="PS50237"/>
    </source>
</evidence>
<sequence>LSACKNLCPKHSRCRSTASMLSRQLKICPTTAEDTDVPKNCENVVCWAEYKGRKHFLQKVLVNLCENSRSQTELIRTLLGLLQDGTGDAATIDSSFSQVSSRASKALTPVTPKSTTKLRRETHALSLLVTSNNCLPICFLTEQEVHVALHKQSAKKSKGKEKSNTSITYPIVGLLALLDPASLFKHPNLTDSITSLLALIGRPLTVLAKKLEEAKNQPAARPSQVAANKSDAPPTTLEKAPALLAHDLRMIVNILDSGERSSKHSVIAAELLERAKFLGNALLPECNPRSSQCSRVTVNNFGQIIFCFCSAKLLRILKTTEFLDAHAKKQEGIQLPLPQPTSPLTQRVVDVTSPTSVTLVQEQDDMTHIATVLLPFMESILGRGAIIGRRKWVFPIIYRVTSKSAEYNGVKQSWINEQCNYFSQKLHKAQSRQQYGNMQLNVRRPHVFEDSFHSLARRTGDELKYGKLSVRFYDEEGVYAGGVTREWLTILFKQMLDPNYALFTGSATDSKTYQPNRASAVTHDHLGFFTFCGRVIGKALYNGRVVDAYFTLAFYKQFWEFRLA</sequence>
<dbReference type="Gene3D" id="3.90.1750.10">
    <property type="entry name" value="Hect, E3 ligase catalytic domains"/>
    <property type="match status" value="1"/>
</dbReference>
<dbReference type="GO" id="GO:0006511">
    <property type="term" value="P:ubiquitin-dependent protein catabolic process"/>
    <property type="evidence" value="ECO:0007669"/>
    <property type="project" value="TreeGrafter"/>
</dbReference>
<dbReference type="Proteomes" id="UP000037035">
    <property type="component" value="Unassembled WGS sequence"/>
</dbReference>
<name>A0A0L6UNY8_9BASI</name>
<dbReference type="InterPro" id="IPR000569">
    <property type="entry name" value="HECT_dom"/>
</dbReference>
<dbReference type="PROSITE" id="PS50237">
    <property type="entry name" value="HECT"/>
    <property type="match status" value="1"/>
</dbReference>
<dbReference type="FunFam" id="3.90.1750.10:FF:000003">
    <property type="entry name" value="E3 ubiquitin-protein ligase UPL1"/>
    <property type="match status" value="1"/>
</dbReference>
<dbReference type="EMBL" id="LAVV01009636">
    <property type="protein sequence ID" value="KNZ50258.1"/>
    <property type="molecule type" value="Genomic_DNA"/>
</dbReference>
<dbReference type="EC" id="2.3.2.26" evidence="3"/>
<dbReference type="SUPFAM" id="SSF56204">
    <property type="entry name" value="Hect, E3 ligase catalytic domain"/>
    <property type="match status" value="1"/>
</dbReference>
<evidence type="ECO:0000256" key="4">
    <source>
        <dbReference type="ARBA" id="ARBA00022679"/>
    </source>
</evidence>
<keyword evidence="11" id="KW-1185">Reference proteome</keyword>
<accession>A0A0L6UNY8</accession>
<dbReference type="GO" id="GO:0005737">
    <property type="term" value="C:cytoplasm"/>
    <property type="evidence" value="ECO:0007669"/>
    <property type="project" value="TreeGrafter"/>
</dbReference>
<dbReference type="InterPro" id="IPR050409">
    <property type="entry name" value="E3_ubiq-protein_ligase"/>
</dbReference>
<dbReference type="GO" id="GO:0061630">
    <property type="term" value="F:ubiquitin protein ligase activity"/>
    <property type="evidence" value="ECO:0007669"/>
    <property type="project" value="UniProtKB-EC"/>
</dbReference>
<dbReference type="STRING" id="27349.A0A0L6UNY8"/>
<evidence type="ECO:0000256" key="3">
    <source>
        <dbReference type="ARBA" id="ARBA00012485"/>
    </source>
</evidence>
<organism evidence="10 11">
    <name type="scientific">Puccinia sorghi</name>
    <dbReference type="NCBI Taxonomy" id="27349"/>
    <lineage>
        <taxon>Eukaryota</taxon>
        <taxon>Fungi</taxon>
        <taxon>Dikarya</taxon>
        <taxon>Basidiomycota</taxon>
        <taxon>Pucciniomycotina</taxon>
        <taxon>Pucciniomycetes</taxon>
        <taxon>Pucciniales</taxon>
        <taxon>Pucciniaceae</taxon>
        <taxon>Puccinia</taxon>
    </lineage>
</organism>
<keyword evidence="4" id="KW-0808">Transferase</keyword>
<evidence type="ECO:0000256" key="6">
    <source>
        <dbReference type="ARBA" id="ARBA00034494"/>
    </source>
</evidence>
<dbReference type="Pfam" id="PF00632">
    <property type="entry name" value="HECT"/>
    <property type="match status" value="1"/>
</dbReference>
<evidence type="ECO:0000313" key="10">
    <source>
        <dbReference type="EMBL" id="KNZ50258.1"/>
    </source>
</evidence>
<proteinExistence type="inferred from homology"/>
<dbReference type="GO" id="GO:0005634">
    <property type="term" value="C:nucleus"/>
    <property type="evidence" value="ECO:0007669"/>
    <property type="project" value="TreeGrafter"/>
</dbReference>
<comment type="catalytic activity">
    <reaction evidence="1">
        <text>S-ubiquitinyl-[E2 ubiquitin-conjugating enzyme]-L-cysteine + [acceptor protein]-L-lysine = [E2 ubiquitin-conjugating enzyme]-L-cysteine + N(6)-ubiquitinyl-[acceptor protein]-L-lysine.</text>
        <dbReference type="EC" id="2.3.2.26"/>
    </reaction>
</comment>
<evidence type="ECO:0000256" key="1">
    <source>
        <dbReference type="ARBA" id="ARBA00000885"/>
    </source>
</evidence>
<comment type="pathway">
    <text evidence="2">Protein modification; protein ubiquitination.</text>
</comment>
<comment type="caution">
    <text evidence="7">Lacks conserved residue(s) required for the propagation of feature annotation.</text>
</comment>